<dbReference type="AlphaFoldDB" id="A0A0B7GT79"/>
<evidence type="ECO:0000313" key="2">
    <source>
        <dbReference type="EMBL" id="QEJ97373.1"/>
    </source>
</evidence>
<dbReference type="GeneID" id="57754022"/>
<reference evidence="1" key="2">
    <citation type="submission" date="2015-01" db="EMBL/GenBank/DDBJ databases">
        <authorList>
            <person name="Xiang T."/>
            <person name="Song Y."/>
            <person name="Huang L."/>
            <person name="Wang B."/>
            <person name="Wu P."/>
        </authorList>
    </citation>
    <scope>NUCLEOTIDE SEQUENCE [LARGE SCALE GENOMIC DNA]</scope>
    <source>
        <strain evidence="1">V1</strain>
    </source>
</reference>
<reference evidence="5" key="1">
    <citation type="submission" date="2015-01" db="EMBL/GenBank/DDBJ databases">
        <authorList>
            <person name="Manzoor Shahid"/>
            <person name="Zubair Saima"/>
        </authorList>
    </citation>
    <scope>NUCLEOTIDE SEQUENCE [LARGE SCALE GENOMIC DNA]</scope>
    <source>
        <strain evidence="5">V1</strain>
    </source>
</reference>
<dbReference type="RefSeq" id="WP_002695630.1">
    <property type="nucleotide sequence ID" value="NZ_CDNC01000012.1"/>
</dbReference>
<evidence type="ECO:0000313" key="4">
    <source>
        <dbReference type="EMBL" id="QEJ98642.1"/>
    </source>
</evidence>
<dbReference type="EMBL" id="CP042817">
    <property type="protein sequence ID" value="QEJ98642.1"/>
    <property type="molecule type" value="Genomic_DNA"/>
</dbReference>
<protein>
    <submittedName>
        <fullName evidence="1">Uncharacterized protein</fullName>
    </submittedName>
</protein>
<dbReference type="EMBL" id="CDNC01000012">
    <property type="protein sequence ID" value="CEM61683.1"/>
    <property type="molecule type" value="Genomic_DNA"/>
</dbReference>
<organism evidence="1 5">
    <name type="scientific">Treponema phagedenis</name>
    <dbReference type="NCBI Taxonomy" id="162"/>
    <lineage>
        <taxon>Bacteria</taxon>
        <taxon>Pseudomonadati</taxon>
        <taxon>Spirochaetota</taxon>
        <taxon>Spirochaetia</taxon>
        <taxon>Spirochaetales</taxon>
        <taxon>Treponemataceae</taxon>
        <taxon>Treponema</taxon>
    </lineage>
</organism>
<gene>
    <name evidence="2" type="ORF">FUT82_04760</name>
    <name evidence="3" type="ORF">FUT82_09225</name>
    <name evidence="4" type="ORF">FUT82_11945</name>
    <name evidence="1" type="ORF">TPHV1_20220</name>
</gene>
<dbReference type="EMBL" id="CP042817">
    <property type="protein sequence ID" value="QEJ97373.1"/>
    <property type="molecule type" value="Genomic_DNA"/>
</dbReference>
<dbReference type="Proteomes" id="UP000323594">
    <property type="component" value="Chromosome"/>
</dbReference>
<evidence type="ECO:0000313" key="1">
    <source>
        <dbReference type="EMBL" id="CEM61683.1"/>
    </source>
</evidence>
<accession>A0A0B7GT79</accession>
<evidence type="ECO:0000313" key="3">
    <source>
        <dbReference type="EMBL" id="QEJ98161.1"/>
    </source>
</evidence>
<evidence type="ECO:0000313" key="5">
    <source>
        <dbReference type="Proteomes" id="UP000042527"/>
    </source>
</evidence>
<dbReference type="Proteomes" id="UP000042527">
    <property type="component" value="Unassembled WGS sequence"/>
</dbReference>
<reference evidence="2 6" key="3">
    <citation type="submission" date="2019-08" db="EMBL/GenBank/DDBJ databases">
        <authorList>
            <person name="Kuhnert P."/>
        </authorList>
    </citation>
    <scope>NUCLEOTIDE SEQUENCE [LARGE SCALE GENOMIC DNA]</scope>
    <source>
        <strain evidence="2 6">B36.5</strain>
    </source>
</reference>
<proteinExistence type="predicted"/>
<dbReference type="EMBL" id="CP042817">
    <property type="protein sequence ID" value="QEJ98161.1"/>
    <property type="molecule type" value="Genomic_DNA"/>
</dbReference>
<name>A0A0B7GT79_TREPH</name>
<keyword evidence="5" id="KW-1185">Reference proteome</keyword>
<sequence>MMITIHKSPQPKIEIFDYNAPTVPAFTLSAQTHEYTQLLSYSFTESTMDLKGRFQFSIAGGDNNLFNEIQPLQIVKIYEGANTPVFIGVIANKDLSCTMSQGGVQRQINFSGMSITGLIANFQLILDIKFLSLTQIMSAETINKDMVLRINELQTKEPLKIKKFLELTWDTYLGYVGVRYLKPTADKAPVKGKAGESNKIVYDIIKNFMGNDFFEVGEAESIPVPIANTFFNQGINTVQQIWQTILAPPVYEMFSRVNEKGKTKIVVRELPFSFRENGIVHNRWGKLPIRKIKSPHLVDYSLRLSIDEVYTTFFAYIEGSSLSADQYIVIEQTDGDKIEKKILQVDEKKLKTYGMKMLQVAFRGYKKQTEKTETITNAMHKLSLRLRSWFGRLDEMYTGSIRIINDFSEKQIRCGERVSFLGGEFYVRSCDHSWSYGGTPTISLQVIRGGKYNKGGEFVKVMPEMGTSNIELKFDGEETNSLVDISWAR</sequence>
<evidence type="ECO:0000313" key="6">
    <source>
        <dbReference type="Proteomes" id="UP000323594"/>
    </source>
</evidence>